<evidence type="ECO:0000256" key="3">
    <source>
        <dbReference type="ARBA" id="ARBA00022490"/>
    </source>
</evidence>
<dbReference type="PANTHER" id="PTHR23157:SF25">
    <property type="entry name" value="GRIP AND COILED-COIL DOMAIN-CONTAINING PROTEIN 1"/>
    <property type="match status" value="1"/>
</dbReference>
<dbReference type="PANTHER" id="PTHR23157">
    <property type="entry name" value="GRIP AND COILED-COIL DOMAIN-CONTAINING PROTEIN 1"/>
    <property type="match status" value="1"/>
</dbReference>
<reference evidence="9 10" key="1">
    <citation type="submission" date="2018-08" db="EMBL/GenBank/DDBJ databases">
        <authorList>
            <person name="Laetsch R D."/>
            <person name="Stevens L."/>
            <person name="Kumar S."/>
            <person name="Blaxter L. M."/>
        </authorList>
    </citation>
    <scope>NUCLEOTIDE SEQUENCE [LARGE SCALE GENOMIC DNA]</scope>
</reference>
<keyword evidence="10" id="KW-1185">Reference proteome</keyword>
<evidence type="ECO:0000313" key="10">
    <source>
        <dbReference type="Proteomes" id="UP000277928"/>
    </source>
</evidence>
<dbReference type="EMBL" id="UYRX01000240">
    <property type="protein sequence ID" value="VDK78280.1"/>
    <property type="molecule type" value="Genomic_DNA"/>
</dbReference>
<evidence type="ECO:0000256" key="1">
    <source>
        <dbReference type="ARBA" id="ARBA00004184"/>
    </source>
</evidence>
<accession>A0A3P6TGH0</accession>
<dbReference type="GO" id="GO:0005794">
    <property type="term" value="C:Golgi apparatus"/>
    <property type="evidence" value="ECO:0007669"/>
    <property type="project" value="TreeGrafter"/>
</dbReference>
<proteinExistence type="predicted"/>
<evidence type="ECO:0000256" key="7">
    <source>
        <dbReference type="SAM" id="MobiDB-lite"/>
    </source>
</evidence>
<keyword evidence="3" id="KW-0963">Cytoplasm</keyword>
<dbReference type="OMA" id="ITEMEMI"/>
<evidence type="ECO:0000256" key="5">
    <source>
        <dbReference type="ARBA" id="ARBA00023136"/>
    </source>
</evidence>
<feature type="coiled-coil region" evidence="6">
    <location>
        <begin position="130"/>
        <end position="374"/>
    </location>
</feature>
<feature type="region of interest" description="Disordered" evidence="7">
    <location>
        <begin position="569"/>
        <end position="601"/>
    </location>
</feature>
<evidence type="ECO:0000256" key="4">
    <source>
        <dbReference type="ARBA" id="ARBA00023054"/>
    </source>
</evidence>
<dbReference type="InterPro" id="IPR051952">
    <property type="entry name" value="Golgi-autophagy_related"/>
</dbReference>
<name>A0A3P6TGH0_LITSI</name>
<protein>
    <recommendedName>
        <fullName evidence="8">GRIP domain-containing protein</fullName>
    </recommendedName>
</protein>
<dbReference type="SMART" id="SM00755">
    <property type="entry name" value="Grip"/>
    <property type="match status" value="1"/>
</dbReference>
<dbReference type="AlphaFoldDB" id="A0A3P6TGH0"/>
<evidence type="ECO:0000313" key="9">
    <source>
        <dbReference type="EMBL" id="VDK78280.1"/>
    </source>
</evidence>
<keyword evidence="4 6" id="KW-0175">Coiled coil</keyword>
<dbReference type="Pfam" id="PF01465">
    <property type="entry name" value="GRIP"/>
    <property type="match status" value="1"/>
</dbReference>
<keyword evidence="5" id="KW-0472">Membrane</keyword>
<dbReference type="STRING" id="42156.A0A3P6TGH0"/>
<comment type="subcellular location">
    <subcellularLocation>
        <location evidence="2">Cytoplasm</location>
    </subcellularLocation>
    <subcellularLocation>
        <location evidence="1">Endomembrane system</location>
        <topology evidence="1">Peripheral membrane protein</topology>
    </subcellularLocation>
</comment>
<evidence type="ECO:0000256" key="6">
    <source>
        <dbReference type="SAM" id="Coils"/>
    </source>
</evidence>
<evidence type="ECO:0000256" key="2">
    <source>
        <dbReference type="ARBA" id="ARBA00004496"/>
    </source>
</evidence>
<organism evidence="9 10">
    <name type="scientific">Litomosoides sigmodontis</name>
    <name type="common">Filarial nematode worm</name>
    <dbReference type="NCBI Taxonomy" id="42156"/>
    <lineage>
        <taxon>Eukaryota</taxon>
        <taxon>Metazoa</taxon>
        <taxon>Ecdysozoa</taxon>
        <taxon>Nematoda</taxon>
        <taxon>Chromadorea</taxon>
        <taxon>Rhabditida</taxon>
        <taxon>Spirurina</taxon>
        <taxon>Spiruromorpha</taxon>
        <taxon>Filarioidea</taxon>
        <taxon>Onchocercidae</taxon>
        <taxon>Litomosoides</taxon>
    </lineage>
</organism>
<feature type="compositionally biased region" description="Polar residues" evidence="7">
    <location>
        <begin position="569"/>
        <end position="589"/>
    </location>
</feature>
<sequence length="774" mass="88501">MKFKSAEVKENLLCKCDAQTSSLVVCIFLSIWVPMLGGNDKAKLSRSDLVKKIEEQHLQITDYETKLKDLIRAYKGLSAERNALQTVVKALGSQQEATTSLEKPQNNVEGSASCLGSNAEEKQLSEENQIESLKRSLEVLITEKNKLEAAFRSDRKALLIENEALKKRLSKAADETEAQAEKLENKLLAYSDRLLQELRSKIQLIEGDREKELSDHGSVLAAIQQQYAKECVNSEQLEKQIAELREILREKDEITKTFETDIVSLKEELSRAQNEVGFWQKRAEKTPAIQVLESELRDVKESSKNEIMELKRKLAETMNTQRESRLCELEQRLQELSVEIGDFNTIRAELQHKVDQLEKKNKTLEDKNALLKASKSTEDNVGESTNFESLKQIFLKNAQQLRNSKQEINFYELLGLDETSFEQKQRYDVLKTEFEKYKKSEAVLRSVKNDALKNTEISNTLSLLPVSECTSEGDLLHMRSLVASLHDKLHSLEIDYANAKNSYEEKTAQLQQKITEMEMIQESLISDLRNQMHQKVIEMESEMHKQRIRAMEILAEKENELEITKSMLASKSQSNTDPVDPPQGTSFQSVKYRKSRPSNLYESDTSIDAEIRNVVDHSSDADSCSSVIDERYLERLSVSPVITQNSFAIPGTVAGTETRNIFYEQQLFKREKQIIELRNAMHVAELNARDIQQAALTKDLQHFEMVEKLKDEIKILEGKLGFLSVDSNMEYLRNIFVQLLHCDSSTGRKHILKAIGAVLKLSVAEMRAIERRNL</sequence>
<dbReference type="PROSITE" id="PS50913">
    <property type="entry name" value="GRIP"/>
    <property type="match status" value="1"/>
</dbReference>
<dbReference type="Proteomes" id="UP000277928">
    <property type="component" value="Unassembled WGS sequence"/>
</dbReference>
<feature type="coiled-coil region" evidence="6">
    <location>
        <begin position="482"/>
        <end position="520"/>
    </location>
</feature>
<dbReference type="InterPro" id="IPR000237">
    <property type="entry name" value="GRIP_dom"/>
</dbReference>
<gene>
    <name evidence="9" type="ORF">NLS_LOCUS4022</name>
</gene>
<feature type="coiled-coil region" evidence="6">
    <location>
        <begin position="53"/>
        <end position="80"/>
    </location>
</feature>
<dbReference type="OrthoDB" id="9898580at2759"/>
<feature type="domain" description="GRIP" evidence="8">
    <location>
        <begin position="722"/>
        <end position="772"/>
    </location>
</feature>
<evidence type="ECO:0000259" key="8">
    <source>
        <dbReference type="PROSITE" id="PS50913"/>
    </source>
</evidence>